<dbReference type="EMBL" id="KY489957">
    <property type="protein sequence ID" value="ARM36038.1"/>
    <property type="molecule type" value="Genomic_RNA"/>
</dbReference>
<protein>
    <submittedName>
        <fullName evidence="1">Protein 4</fullName>
    </submittedName>
</protein>
<dbReference type="Proteomes" id="UP000325622">
    <property type="component" value="Genome"/>
</dbReference>
<reference evidence="1" key="1">
    <citation type="submission" date="2017-01" db="EMBL/GenBank/DDBJ databases">
        <title>Complete nucleotide sequence of Bipolaris maydis chrysovirus 1.</title>
        <authorList>
            <person name="Zhang S."/>
            <person name="Wang H."/>
            <person name="Li C."/>
            <person name="Fang S."/>
            <person name="Deng Q."/>
            <person name="Yan F."/>
            <person name="Chen Z."/>
            <person name="Du Z."/>
        </authorList>
    </citation>
    <scope>NUCLEOTIDE SEQUENCE [LARGE SCALE GENOMIC DNA]</scope>
    <source>
        <strain evidence="1">SS01</strain>
    </source>
</reference>
<evidence type="ECO:0000313" key="1">
    <source>
        <dbReference type="EMBL" id="ARM36038.1"/>
    </source>
</evidence>
<name>A0A1W6HW82_9VIRU</name>
<proteinExistence type="predicted"/>
<sequence length="713" mass="80832">MEAIGHLLKGVAKVSGDRRVDSTMGSLAEPSISSRGGMRVERNSKVREVNLARAFRKARIHWKLPSEYRDEESMNVDLRPNLYTVVLPAGCGKTTIANEFNCIDVDDLAGPDSRAELMGWLKEVGDGSASEKSEWIRTVNRALDKMVFEEPVVMLVHDHVTAKLVGSIRAGTIIVPKEQVKGMNKNRDKKWNDIFEVTWAMAHESSVKRKWYTPTTAECYRRLARVMANLKCEVPPPNVCYYDAGMYDMECFKGNEDRLEEVVELNAAGLCPSLAVFKCCIKNGMREYMPWVSYGKLAGRLATRRSAGLADKRSGAIKKSLLWDKFNLGEHEDAVAIDKGLVRSSDAFSNCVVLWWKTVMQEYDIANHVYKMILGVQEKEWRDVLSDIGDVLREGAIGNVYVSPESANVVLAARIFSNASGVTKACDNWSLEMNFEETKSDVMVMVDRRVLDRVTCNDSEYMCSEAEWCKYKLDDCGLVRGVVNITNMKAEDQYRVVRCIKAVQEGVTLEQTTSNEEYLAGIRNPRVVERAVRMLAYKDSAIGTILTTDFEVFTRTRCILEAMYEWTKWLSGNYEEYLYDSVRPTRLIKEICIPETKLEMYSGLTTMFIMGNKEEAVVLAANAMRNRREWNTDIEAYAMCEARSTESMRLIAKSFHEARGHIHRICSSRKRPDSVVWVEDDTLEVLIDEITNSIRETMLCGDFDFTEVSSASG</sequence>
<organism evidence="1">
    <name type="scientific">Bipolaris maydis chrysovirus 1</name>
    <dbReference type="NCBI Taxonomy" id="1982874"/>
    <lineage>
        <taxon>Viruses</taxon>
        <taxon>Riboviria</taxon>
        <taxon>Orthornavirae</taxon>
        <taxon>Duplornaviricota</taxon>
        <taxon>Chrymotiviricetes</taxon>
        <taxon>Ghabrivirales</taxon>
        <taxon>Alphatotivirineae</taxon>
        <taxon>Chrysoviridae</taxon>
        <taxon>Alphachrysovirus</taxon>
        <taxon>Alphachrysovirus helminthosporii</taxon>
        <taxon>Helminthosporium victoriae virus 145S</taxon>
    </lineage>
</organism>
<accession>A0A1W6HW82</accession>